<keyword evidence="3 6" id="KW-0689">Ribosomal protein</keyword>
<evidence type="ECO:0000256" key="4">
    <source>
        <dbReference type="ARBA" id="ARBA00023274"/>
    </source>
</evidence>
<sequence>MKMNKKGKEDIVASLKERFLKSRAVVLTNYKGMTNAEMAAMRVLFRQSKLEYKVVKNTLAKIAAKDTPLAVVKDVLTGPIGVTIGYDDAALTAKKVFEFAKTNDKLQVLYGCVEGRLFDAKQMKTIADLPPKEVLLSQIAGCFQAPTSQMARLLGATVSRIGHALNALKEKKEKEAGEQTPENN</sequence>
<evidence type="ECO:0000313" key="7">
    <source>
        <dbReference type="EMBL" id="MBV6340650.1"/>
    </source>
</evidence>
<keyword evidence="8" id="KW-1185">Reference proteome</keyword>
<keyword evidence="6" id="KW-0699">rRNA-binding</keyword>
<dbReference type="InterPro" id="IPR001790">
    <property type="entry name" value="Ribosomal_uL10"/>
</dbReference>
<evidence type="ECO:0000256" key="5">
    <source>
        <dbReference type="ARBA" id="ARBA00035202"/>
    </source>
</evidence>
<dbReference type="Gene3D" id="6.10.250.290">
    <property type="match status" value="1"/>
</dbReference>
<evidence type="ECO:0000256" key="3">
    <source>
        <dbReference type="ARBA" id="ARBA00022980"/>
    </source>
</evidence>
<dbReference type="CDD" id="cd05797">
    <property type="entry name" value="Ribosomal_L10"/>
    <property type="match status" value="1"/>
</dbReference>
<gene>
    <name evidence="6 7" type="primary">rplJ</name>
    <name evidence="7" type="ORF">HWQ67_03550</name>
</gene>
<comment type="subunit">
    <text evidence="6">Part of the ribosomal stalk of the 50S ribosomal subunit. The N-terminus interacts with L11 and the large rRNA to form the base of the stalk. The C-terminus forms an elongated spine to which L12 dimers bind in a sequential fashion forming a multimeric L10(L12)X complex.</text>
</comment>
<dbReference type="EMBL" id="JABXWD010000038">
    <property type="protein sequence ID" value="MBV6340650.1"/>
    <property type="molecule type" value="Genomic_DNA"/>
</dbReference>
<evidence type="ECO:0000256" key="6">
    <source>
        <dbReference type="HAMAP-Rule" id="MF_00362"/>
    </source>
</evidence>
<dbReference type="SUPFAM" id="SSF160369">
    <property type="entry name" value="Ribosomal protein L10-like"/>
    <property type="match status" value="1"/>
</dbReference>
<keyword evidence="6" id="KW-0694">RNA-binding</keyword>
<dbReference type="HAMAP" id="MF_00362">
    <property type="entry name" value="Ribosomal_uL10"/>
    <property type="match status" value="1"/>
</dbReference>
<comment type="caution">
    <text evidence="7">The sequence shown here is derived from an EMBL/GenBank/DDBJ whole genome shotgun (WGS) entry which is preliminary data.</text>
</comment>
<dbReference type="Pfam" id="PF00466">
    <property type="entry name" value="Ribosomal_L10"/>
    <property type="match status" value="1"/>
</dbReference>
<protein>
    <recommendedName>
        <fullName evidence="5 6">Large ribosomal subunit protein uL10</fullName>
    </recommendedName>
</protein>
<keyword evidence="4 6" id="KW-0687">Ribonucleoprotein</keyword>
<proteinExistence type="inferred from homology"/>
<dbReference type="GO" id="GO:0005840">
    <property type="term" value="C:ribosome"/>
    <property type="evidence" value="ECO:0007669"/>
    <property type="project" value="UniProtKB-KW"/>
</dbReference>
<dbReference type="RefSeq" id="WP_218251270.1">
    <property type="nucleotide sequence ID" value="NZ_JABXWD010000038.1"/>
</dbReference>
<evidence type="ECO:0000256" key="1">
    <source>
        <dbReference type="ARBA" id="ARBA00002633"/>
    </source>
</evidence>
<name>A0ABS6RVJ9_9BACT</name>
<reference evidence="7 8" key="1">
    <citation type="journal article" date="2020" name="J Geophys Res Biogeosci">
        <title>Magnetotaxis as an Adaptation to Enable Bacterial Shuttling of Microbial Sulfur and Sulfur Cycling Across Aquatic Oxic#Anoxic Interfaces.</title>
        <authorList>
            <person name="Li J."/>
            <person name="Liu P."/>
            <person name="Wang J."/>
            <person name="Roberts A.P."/>
            <person name="Pan Y."/>
        </authorList>
    </citation>
    <scope>NUCLEOTIDE SEQUENCE [LARGE SCALE GENOMIC DNA]</scope>
    <source>
        <strain evidence="7 8">MYR-1_YQ</strain>
    </source>
</reference>
<dbReference type="NCBIfam" id="NF000955">
    <property type="entry name" value="PRK00099.1-1"/>
    <property type="match status" value="1"/>
</dbReference>
<dbReference type="Gene3D" id="3.30.70.1730">
    <property type="match status" value="1"/>
</dbReference>
<accession>A0ABS6RVJ9</accession>
<organism evidence="7 8">
    <name type="scientific">Candidatus Magnetobacterium casense</name>
    <dbReference type="NCBI Taxonomy" id="1455061"/>
    <lineage>
        <taxon>Bacteria</taxon>
        <taxon>Pseudomonadati</taxon>
        <taxon>Nitrospirota</taxon>
        <taxon>Thermodesulfovibrionia</taxon>
        <taxon>Thermodesulfovibrionales</taxon>
        <taxon>Candidatus Magnetobacteriaceae</taxon>
        <taxon>Candidatus Magnetobacterium</taxon>
    </lineage>
</organism>
<dbReference type="InterPro" id="IPR022973">
    <property type="entry name" value="Ribosomal_uL10_bac"/>
</dbReference>
<evidence type="ECO:0000256" key="2">
    <source>
        <dbReference type="ARBA" id="ARBA00008889"/>
    </source>
</evidence>
<dbReference type="PANTHER" id="PTHR11560">
    <property type="entry name" value="39S RIBOSOMAL PROTEIN L10, MITOCHONDRIAL"/>
    <property type="match status" value="1"/>
</dbReference>
<evidence type="ECO:0000313" key="8">
    <source>
        <dbReference type="Proteomes" id="UP001196980"/>
    </source>
</evidence>
<dbReference type="InterPro" id="IPR043141">
    <property type="entry name" value="Ribosomal_uL10-like_sf"/>
</dbReference>
<dbReference type="Proteomes" id="UP001196980">
    <property type="component" value="Unassembled WGS sequence"/>
</dbReference>
<comment type="similarity">
    <text evidence="2 6">Belongs to the universal ribosomal protein uL10 family.</text>
</comment>
<comment type="function">
    <text evidence="1 6">Forms part of the ribosomal stalk, playing a central role in the interaction of the ribosome with GTP-bound translation factors.</text>
</comment>
<dbReference type="InterPro" id="IPR047865">
    <property type="entry name" value="Ribosomal_uL10_bac_type"/>
</dbReference>